<dbReference type="GO" id="GO:0008168">
    <property type="term" value="F:methyltransferase activity"/>
    <property type="evidence" value="ECO:0007669"/>
    <property type="project" value="UniProtKB-KW"/>
</dbReference>
<dbReference type="Gene3D" id="3.40.50.150">
    <property type="entry name" value="Vaccinia Virus protein VP39"/>
    <property type="match status" value="1"/>
</dbReference>
<gene>
    <name evidence="1" type="ORF">DCD74_05755</name>
</gene>
<keyword evidence="1" id="KW-0808">Transferase</keyword>
<dbReference type="KEGG" id="lue:DCD74_05755"/>
<dbReference type="PANTHER" id="PTHR20974">
    <property type="entry name" value="UPF0585 PROTEIN CG18661"/>
    <property type="match status" value="1"/>
</dbReference>
<evidence type="ECO:0000313" key="2">
    <source>
        <dbReference type="Proteomes" id="UP000251842"/>
    </source>
</evidence>
<proteinExistence type="predicted"/>
<dbReference type="Pfam" id="PF06080">
    <property type="entry name" value="DUF938"/>
    <property type="match status" value="1"/>
</dbReference>
<dbReference type="PANTHER" id="PTHR20974:SF0">
    <property type="entry name" value="UPF0585 PROTEIN CG18661"/>
    <property type="match status" value="1"/>
</dbReference>
<evidence type="ECO:0000313" key="1">
    <source>
        <dbReference type="EMBL" id="AXA84263.1"/>
    </source>
</evidence>
<dbReference type="EMBL" id="CP029556">
    <property type="protein sequence ID" value="AXA84263.1"/>
    <property type="molecule type" value="Genomic_DNA"/>
</dbReference>
<reference evidence="2" key="1">
    <citation type="submission" date="2018-05" db="EMBL/GenBank/DDBJ databases">
        <title>Luteimonas pekinense sp. nov., isolated from human Meibomian gland secretions, Beijing, China.</title>
        <authorList>
            <person name="Wen T."/>
            <person name="Bai H."/>
            <person name="Lv H."/>
        </authorList>
    </citation>
    <scope>NUCLEOTIDE SEQUENCE [LARGE SCALE GENOMIC DNA]</scope>
    <source>
        <strain evidence="2">83-4</strain>
    </source>
</reference>
<dbReference type="RefSeq" id="WP_112926476.1">
    <property type="nucleotide sequence ID" value="NZ_CP029556.1"/>
</dbReference>
<sequence length="218" mass="23931">MTLPHSPACERNREPILQVLRTHLHQARRVLEIGSGTGQHAAYFAQGLPHLQWQPTDQPPHLEGIAQWVRASALPNLRLPAPLWAQAGHGTRGLVSSDLDTLHALLDDGSDVRGFDAVFTANTLHIMGWPEVEALFAGLPSLLREGSATLIAYGPFNYGGEYTSDSNREFDGWLKARDPASGIRDFEAVDALARDIGMTLVDDIAMPANNRTLVWRRG</sequence>
<dbReference type="GO" id="GO:0032259">
    <property type="term" value="P:methylation"/>
    <property type="evidence" value="ECO:0007669"/>
    <property type="project" value="UniProtKB-KW"/>
</dbReference>
<dbReference type="Proteomes" id="UP000251842">
    <property type="component" value="Chromosome"/>
</dbReference>
<dbReference type="AlphaFoldDB" id="A0A344J5F3"/>
<protein>
    <submittedName>
        <fullName evidence="1">Methylase</fullName>
    </submittedName>
</protein>
<accession>A0A344J5F3</accession>
<dbReference type="SUPFAM" id="SSF53335">
    <property type="entry name" value="S-adenosyl-L-methionine-dependent methyltransferases"/>
    <property type="match status" value="1"/>
</dbReference>
<dbReference type="OrthoDB" id="5563826at2"/>
<organism evidence="1 2">
    <name type="scientific">Solilutibacter oculi</name>
    <dbReference type="NCBI Taxonomy" id="2698682"/>
    <lineage>
        <taxon>Bacteria</taxon>
        <taxon>Pseudomonadati</taxon>
        <taxon>Pseudomonadota</taxon>
        <taxon>Gammaproteobacteria</taxon>
        <taxon>Lysobacterales</taxon>
        <taxon>Lysobacteraceae</taxon>
        <taxon>Solilutibacter</taxon>
    </lineage>
</organism>
<name>A0A344J5F3_9GAMM</name>
<keyword evidence="2" id="KW-1185">Reference proteome</keyword>
<dbReference type="InterPro" id="IPR029063">
    <property type="entry name" value="SAM-dependent_MTases_sf"/>
</dbReference>
<keyword evidence="1" id="KW-0489">Methyltransferase</keyword>
<dbReference type="InterPro" id="IPR010342">
    <property type="entry name" value="DUF938"/>
</dbReference>